<gene>
    <name evidence="2" type="ORF">BpHYR1_053159</name>
</gene>
<sequence length="106" mass="12222">MLIWSLSQELIINNVNLRGQEIGNSQKAFVYTGNNKFIFSAACDFEYFILNKYLTNIKLDIFSFLLLLCVQNLLLFSLSLLLKTRFFTLAPDKGHLVWFKFSLSGS</sequence>
<protein>
    <submittedName>
        <fullName evidence="2">Uncharacterized protein</fullName>
    </submittedName>
</protein>
<organism evidence="2 3">
    <name type="scientific">Brachionus plicatilis</name>
    <name type="common">Marine rotifer</name>
    <name type="synonym">Brachionus muelleri</name>
    <dbReference type="NCBI Taxonomy" id="10195"/>
    <lineage>
        <taxon>Eukaryota</taxon>
        <taxon>Metazoa</taxon>
        <taxon>Spiralia</taxon>
        <taxon>Gnathifera</taxon>
        <taxon>Rotifera</taxon>
        <taxon>Eurotatoria</taxon>
        <taxon>Monogononta</taxon>
        <taxon>Pseudotrocha</taxon>
        <taxon>Ploima</taxon>
        <taxon>Brachionidae</taxon>
        <taxon>Brachionus</taxon>
    </lineage>
</organism>
<proteinExistence type="predicted"/>
<evidence type="ECO:0000256" key="1">
    <source>
        <dbReference type="SAM" id="Phobius"/>
    </source>
</evidence>
<keyword evidence="3" id="KW-1185">Reference proteome</keyword>
<feature type="transmembrane region" description="Helical" evidence="1">
    <location>
        <begin position="61"/>
        <end position="82"/>
    </location>
</feature>
<evidence type="ECO:0000313" key="3">
    <source>
        <dbReference type="Proteomes" id="UP000276133"/>
    </source>
</evidence>
<dbReference type="EMBL" id="REGN01009683">
    <property type="protein sequence ID" value="RNA00595.1"/>
    <property type="molecule type" value="Genomic_DNA"/>
</dbReference>
<evidence type="ECO:0000313" key="2">
    <source>
        <dbReference type="EMBL" id="RNA00595.1"/>
    </source>
</evidence>
<accession>A0A3M7PPB0</accession>
<reference evidence="2 3" key="1">
    <citation type="journal article" date="2018" name="Sci. Rep.">
        <title>Genomic signatures of local adaptation to the degree of environmental predictability in rotifers.</title>
        <authorList>
            <person name="Franch-Gras L."/>
            <person name="Hahn C."/>
            <person name="Garcia-Roger E.M."/>
            <person name="Carmona M.J."/>
            <person name="Serra M."/>
            <person name="Gomez A."/>
        </authorList>
    </citation>
    <scope>NUCLEOTIDE SEQUENCE [LARGE SCALE GENOMIC DNA]</scope>
    <source>
        <strain evidence="2">HYR1</strain>
    </source>
</reference>
<keyword evidence="1" id="KW-1133">Transmembrane helix</keyword>
<keyword evidence="1" id="KW-0472">Membrane</keyword>
<dbReference type="Proteomes" id="UP000276133">
    <property type="component" value="Unassembled WGS sequence"/>
</dbReference>
<name>A0A3M7PPB0_BRAPC</name>
<comment type="caution">
    <text evidence="2">The sequence shown here is derived from an EMBL/GenBank/DDBJ whole genome shotgun (WGS) entry which is preliminary data.</text>
</comment>
<dbReference type="AlphaFoldDB" id="A0A3M7PPB0"/>
<keyword evidence="1" id="KW-0812">Transmembrane</keyword>